<name>A0A0D7AX67_9AGAR</name>
<accession>A0A0D7AX67</accession>
<evidence type="ECO:0000313" key="2">
    <source>
        <dbReference type="Proteomes" id="UP000054007"/>
    </source>
</evidence>
<gene>
    <name evidence="1" type="ORF">CYLTODRAFT_459485</name>
</gene>
<keyword evidence="2" id="KW-1185">Reference proteome</keyword>
<dbReference type="Proteomes" id="UP000054007">
    <property type="component" value="Unassembled WGS sequence"/>
</dbReference>
<protein>
    <submittedName>
        <fullName evidence="1">Uncharacterized protein</fullName>
    </submittedName>
</protein>
<organism evidence="1 2">
    <name type="scientific">Cylindrobasidium torrendii FP15055 ss-10</name>
    <dbReference type="NCBI Taxonomy" id="1314674"/>
    <lineage>
        <taxon>Eukaryota</taxon>
        <taxon>Fungi</taxon>
        <taxon>Dikarya</taxon>
        <taxon>Basidiomycota</taxon>
        <taxon>Agaricomycotina</taxon>
        <taxon>Agaricomycetes</taxon>
        <taxon>Agaricomycetidae</taxon>
        <taxon>Agaricales</taxon>
        <taxon>Marasmiineae</taxon>
        <taxon>Physalacriaceae</taxon>
        <taxon>Cylindrobasidium</taxon>
    </lineage>
</organism>
<dbReference type="AlphaFoldDB" id="A0A0D7AX67"/>
<dbReference type="EMBL" id="KN880857">
    <property type="protein sequence ID" value="KIY61876.1"/>
    <property type="molecule type" value="Genomic_DNA"/>
</dbReference>
<proteinExistence type="predicted"/>
<evidence type="ECO:0000313" key="1">
    <source>
        <dbReference type="EMBL" id="KIY61876.1"/>
    </source>
</evidence>
<sequence>MASQASFVLRRPPERYSLHELRVVPCHPMKDNIAMSYTSTPFTLEECLVRCLRGEVSDFLRGAFLAALAFRFTRTGDEPAIVYPRQCKESGCEGEMEHVVRLGKPKDDDSEAVLATRLRLVIRCALCKCRIVHCYVMPVESILDDEAILDGLMQRASLDLALHKVSRIMNKHCSLVYRGIRRTPLYPYRPAGMLAARMSLSSSAAKQEILGQSHAPTPVRECRGPHPSFKKYRPERPAADNWLYRFSYTVFIDGRIHRGSWMWDEGGNPLDNGPEIDVQPGPFRRAAVDLLSSLSPWSCEGWWQGVIFERYDAFEQCWLPWPREAAIALDPEFEVVVVFRVDHSDSTWPDLQGATAYDYFMELAAKRLAQEPDFPITPPSISIEL</sequence>
<reference evidence="1 2" key="1">
    <citation type="journal article" date="2015" name="Fungal Genet. Biol.">
        <title>Evolution of novel wood decay mechanisms in Agaricales revealed by the genome sequences of Fistulina hepatica and Cylindrobasidium torrendii.</title>
        <authorList>
            <person name="Floudas D."/>
            <person name="Held B.W."/>
            <person name="Riley R."/>
            <person name="Nagy L.G."/>
            <person name="Koehler G."/>
            <person name="Ransdell A.S."/>
            <person name="Younus H."/>
            <person name="Chow J."/>
            <person name="Chiniquy J."/>
            <person name="Lipzen A."/>
            <person name="Tritt A."/>
            <person name="Sun H."/>
            <person name="Haridas S."/>
            <person name="LaButti K."/>
            <person name="Ohm R.A."/>
            <person name="Kues U."/>
            <person name="Blanchette R.A."/>
            <person name="Grigoriev I.V."/>
            <person name="Minto R.E."/>
            <person name="Hibbett D.S."/>
        </authorList>
    </citation>
    <scope>NUCLEOTIDE SEQUENCE [LARGE SCALE GENOMIC DNA]</scope>
    <source>
        <strain evidence="1 2">FP15055 ss-10</strain>
    </source>
</reference>